<organism evidence="1 2">
    <name type="scientific">Vallitalea pronyensis</name>
    <dbReference type="NCBI Taxonomy" id="1348613"/>
    <lineage>
        <taxon>Bacteria</taxon>
        <taxon>Bacillati</taxon>
        <taxon>Bacillota</taxon>
        <taxon>Clostridia</taxon>
        <taxon>Lachnospirales</taxon>
        <taxon>Vallitaleaceae</taxon>
        <taxon>Vallitalea</taxon>
    </lineage>
</organism>
<dbReference type="Proteomes" id="UP000683246">
    <property type="component" value="Chromosome"/>
</dbReference>
<dbReference type="AlphaFoldDB" id="A0A8J8SIH2"/>
<dbReference type="KEGG" id="vpy:HZI73_22710"/>
<evidence type="ECO:0000313" key="1">
    <source>
        <dbReference type="EMBL" id="QUI24925.1"/>
    </source>
</evidence>
<dbReference type="RefSeq" id="WP_212695625.1">
    <property type="nucleotide sequence ID" value="NZ_CP058649.1"/>
</dbReference>
<dbReference type="EMBL" id="CP058649">
    <property type="protein sequence ID" value="QUI24925.1"/>
    <property type="molecule type" value="Genomic_DNA"/>
</dbReference>
<evidence type="ECO:0000313" key="2">
    <source>
        <dbReference type="Proteomes" id="UP000683246"/>
    </source>
</evidence>
<protein>
    <submittedName>
        <fullName evidence="1">Uncharacterized protein</fullName>
    </submittedName>
</protein>
<gene>
    <name evidence="1" type="ORF">HZI73_22710</name>
</gene>
<accession>A0A8J8SIH2</accession>
<name>A0A8J8SIH2_9FIRM</name>
<keyword evidence="2" id="KW-1185">Reference proteome</keyword>
<reference evidence="1" key="1">
    <citation type="submission" date="2020-07" db="EMBL/GenBank/DDBJ databases">
        <title>Vallitalea pronyensis genome.</title>
        <authorList>
            <person name="Postec A."/>
        </authorList>
    </citation>
    <scope>NUCLEOTIDE SEQUENCE</scope>
    <source>
        <strain evidence="1">FatNI3</strain>
    </source>
</reference>
<sequence>MWNSRHLIKIKIHSGKVRFTIPLPLFIGLQLFDYLEDLLSIIEVFAPRRIITIHHKAYPIKDTIKMIRKMIGAVYSVKYCEPFDLVDLQSGKDVIKISIW</sequence>
<proteinExistence type="predicted"/>